<comment type="caution">
    <text evidence="2">The sequence shown here is derived from an EMBL/GenBank/DDBJ whole genome shotgun (WGS) entry which is preliminary data.</text>
</comment>
<organism evidence="2 3">
    <name type="scientific">Hypsizygus marmoreus</name>
    <name type="common">White beech mushroom</name>
    <name type="synonym">Agaricus marmoreus</name>
    <dbReference type="NCBI Taxonomy" id="39966"/>
    <lineage>
        <taxon>Eukaryota</taxon>
        <taxon>Fungi</taxon>
        <taxon>Dikarya</taxon>
        <taxon>Basidiomycota</taxon>
        <taxon>Agaricomycotina</taxon>
        <taxon>Agaricomycetes</taxon>
        <taxon>Agaricomycetidae</taxon>
        <taxon>Agaricales</taxon>
        <taxon>Tricholomatineae</taxon>
        <taxon>Lyophyllaceae</taxon>
        <taxon>Hypsizygus</taxon>
    </lineage>
</organism>
<gene>
    <name evidence="2" type="ORF">Hypma_002757</name>
</gene>
<dbReference type="Proteomes" id="UP000076154">
    <property type="component" value="Unassembled WGS sequence"/>
</dbReference>
<dbReference type="AlphaFoldDB" id="A0A369JAF5"/>
<feature type="chain" id="PRO_5016801831" evidence="1">
    <location>
        <begin position="24"/>
        <end position="69"/>
    </location>
</feature>
<keyword evidence="1" id="KW-0732">Signal</keyword>
<sequence>MTRFPKKFSLLFISFTMSFQLDAFTAKITVKEAENRSKHLRGREDPDLDDIAYVRAVRILPDLRIERFC</sequence>
<accession>A0A369JAF5</accession>
<name>A0A369JAF5_HYPMA</name>
<feature type="signal peptide" evidence="1">
    <location>
        <begin position="1"/>
        <end position="23"/>
    </location>
</feature>
<dbReference type="EMBL" id="LUEZ02000124">
    <property type="protein sequence ID" value="RDB16434.1"/>
    <property type="molecule type" value="Genomic_DNA"/>
</dbReference>
<keyword evidence="3" id="KW-1185">Reference proteome</keyword>
<evidence type="ECO:0000256" key="1">
    <source>
        <dbReference type="SAM" id="SignalP"/>
    </source>
</evidence>
<reference evidence="2" key="1">
    <citation type="submission" date="2018-04" db="EMBL/GenBank/DDBJ databases">
        <title>Whole genome sequencing of Hypsizygus marmoreus.</title>
        <authorList>
            <person name="Choi I.-G."/>
            <person name="Min B."/>
            <person name="Kim J.-G."/>
            <person name="Kim S."/>
            <person name="Oh Y.-L."/>
            <person name="Kong W.-S."/>
            <person name="Park H."/>
            <person name="Jeong J."/>
            <person name="Song E.-S."/>
        </authorList>
    </citation>
    <scope>NUCLEOTIDE SEQUENCE [LARGE SCALE GENOMIC DNA]</scope>
    <source>
        <strain evidence="2">51987-8</strain>
    </source>
</reference>
<evidence type="ECO:0000313" key="2">
    <source>
        <dbReference type="EMBL" id="RDB16434.1"/>
    </source>
</evidence>
<evidence type="ECO:0000313" key="3">
    <source>
        <dbReference type="Proteomes" id="UP000076154"/>
    </source>
</evidence>
<protein>
    <submittedName>
        <fullName evidence="2">Uncharacterized protein</fullName>
    </submittedName>
</protein>
<dbReference type="InParanoid" id="A0A369JAF5"/>
<proteinExistence type="predicted"/>